<sequence length="337" mass="39313">MDENSIRVTNAIIHILDTNMDIPILSNTLLGLNGEIRDFIKNHIYKTMTSDNCKNTILEGEENYCLNQLKMYVEDNDFVAVTQNLSTKLFQFMKQNVDIPSGDVVFATFNCEGESYFSMLKMNYKSCFIHYVENTEEGVKNTIIKNHTILPSESQTLDEVIIIKLDDFSVKLIEKKYLINDKKEYYLSQYFLECQPELSPKAKLDIVTKTAEQINKKHYNDDVEKKMRFKKTLYDNYEADGTVDVVKVIDEVFENNLDAKNEFKERIMKKGIDKREIQLQNRNSFKKLERQIIKTDTGIEINIPLEQYEDREKLEFINNPDGTISILIKNIGKIEGK</sequence>
<dbReference type="RefSeq" id="WP_073027938.1">
    <property type="nucleotide sequence ID" value="NZ_FQZS01000040.1"/>
</dbReference>
<dbReference type="OrthoDB" id="3171075at2"/>
<dbReference type="InterPro" id="IPR007358">
    <property type="entry name" value="Nucleoid_associated_NdpA"/>
</dbReference>
<reference evidence="1 2" key="1">
    <citation type="submission" date="2016-11" db="EMBL/GenBank/DDBJ databases">
        <authorList>
            <person name="Jaros S."/>
            <person name="Januszkiewicz K."/>
            <person name="Wedrychowicz H."/>
        </authorList>
    </citation>
    <scope>NUCLEOTIDE SEQUENCE [LARGE SCALE GENOMIC DNA]</scope>
    <source>
        <strain evidence="1 2">DSM 19022</strain>
    </source>
</reference>
<accession>A0A1M6IVQ3</accession>
<dbReference type="EMBL" id="FQZS01000040">
    <property type="protein sequence ID" value="SHJ38498.1"/>
    <property type="molecule type" value="Genomic_DNA"/>
</dbReference>
<evidence type="ECO:0000313" key="1">
    <source>
        <dbReference type="EMBL" id="SHJ38498.1"/>
    </source>
</evidence>
<dbReference type="GO" id="GO:0009295">
    <property type="term" value="C:nucleoid"/>
    <property type="evidence" value="ECO:0007669"/>
    <property type="project" value="InterPro"/>
</dbReference>
<protein>
    <recommendedName>
        <fullName evidence="3">Nucleoid associated protein NdpA</fullName>
    </recommendedName>
</protein>
<dbReference type="Proteomes" id="UP000184442">
    <property type="component" value="Unassembled WGS sequence"/>
</dbReference>
<keyword evidence="2" id="KW-1185">Reference proteome</keyword>
<dbReference type="Pfam" id="PF04245">
    <property type="entry name" value="NA37"/>
    <property type="match status" value="1"/>
</dbReference>
<evidence type="ECO:0008006" key="3">
    <source>
        <dbReference type="Google" id="ProtNLM"/>
    </source>
</evidence>
<gene>
    <name evidence="1" type="ORF">SAMN02745176_03412</name>
</gene>
<organism evidence="1 2">
    <name type="scientific">Lutispora thermophila DSM 19022</name>
    <dbReference type="NCBI Taxonomy" id="1122184"/>
    <lineage>
        <taxon>Bacteria</taxon>
        <taxon>Bacillati</taxon>
        <taxon>Bacillota</taxon>
        <taxon>Clostridia</taxon>
        <taxon>Lutisporales</taxon>
        <taxon>Lutisporaceae</taxon>
        <taxon>Lutispora</taxon>
    </lineage>
</organism>
<name>A0A1M6IVQ3_9FIRM</name>
<evidence type="ECO:0000313" key="2">
    <source>
        <dbReference type="Proteomes" id="UP000184442"/>
    </source>
</evidence>
<dbReference type="AlphaFoldDB" id="A0A1M6IVQ3"/>
<proteinExistence type="predicted"/>